<name>A0A1B6NXI3_9ZZZZ</name>
<comment type="caution">
    <text evidence="1">The sequence shown here is derived from an EMBL/GenBank/DDBJ whole genome shotgun (WGS) entry which is preliminary data.</text>
</comment>
<organism evidence="1">
    <name type="scientific">marine sediment metagenome</name>
    <dbReference type="NCBI Taxonomy" id="412755"/>
    <lineage>
        <taxon>unclassified sequences</taxon>
        <taxon>metagenomes</taxon>
        <taxon>ecological metagenomes</taxon>
    </lineage>
</organism>
<protein>
    <submittedName>
        <fullName evidence="1">Uncharacterized protein</fullName>
    </submittedName>
</protein>
<proteinExistence type="predicted"/>
<gene>
    <name evidence="1" type="ORF">MGSAQ_000413</name>
</gene>
<reference evidence="1" key="1">
    <citation type="submission" date="2013-11" db="EMBL/GenBank/DDBJ databases">
        <title>Microbial diversity, functional groups and degradation webs in Northern and Southern Mediterranean and Red Sea marine crude oil polluted sites.</title>
        <authorList>
            <person name="Daffonchio D."/>
            <person name="Mapelli F."/>
            <person name="Ferrer M."/>
            <person name="Richter M."/>
            <person name="Cherif A."/>
            <person name="Malkawi H.I."/>
            <person name="Yakimov M.M."/>
            <person name="Abdel-Fattah Y.R."/>
            <person name="Blaghen M."/>
            <person name="Golyshin P.N."/>
            <person name="Kalogerakis N."/>
            <person name="Boon N."/>
            <person name="Magagnini M."/>
            <person name="Fava F."/>
        </authorList>
    </citation>
    <scope>NUCLEOTIDE SEQUENCE</scope>
</reference>
<evidence type="ECO:0000313" key="1">
    <source>
        <dbReference type="EMBL" id="KTF08091.1"/>
    </source>
</evidence>
<sequence length="36" mass="4124">MLSNSVLPLPVGLCMISSKSFKLLLRYLYNHLTAYH</sequence>
<accession>A0A1B6NXI3</accession>
<dbReference type="EMBL" id="AYSL01000162">
    <property type="protein sequence ID" value="KTF08091.1"/>
    <property type="molecule type" value="Genomic_DNA"/>
</dbReference>
<dbReference type="AlphaFoldDB" id="A0A1B6NXI3"/>